<keyword evidence="6 8" id="KW-0482">Metalloprotease</keyword>
<dbReference type="Gene3D" id="3.90.132.10">
    <property type="entry name" value="Leishmanolysin , domain 2"/>
    <property type="match status" value="1"/>
</dbReference>
<keyword evidence="3 8" id="KW-0479">Metal-binding</keyword>
<reference evidence="11" key="1">
    <citation type="journal article" date="2015" name="Nat. Genet.">
        <title>The genome and transcriptome of the zoonotic hookworm Ancylostoma ceylanicum identify infection-specific gene families.</title>
        <authorList>
            <person name="Schwarz E.M."/>
            <person name="Hu Y."/>
            <person name="Antoshechkin I."/>
            <person name="Miller M.M."/>
            <person name="Sternberg P.W."/>
            <person name="Aroian R.V."/>
        </authorList>
    </citation>
    <scope>NUCLEOTIDE SEQUENCE</scope>
    <source>
        <strain evidence="11">HY135</strain>
    </source>
</reference>
<dbReference type="EMBL" id="JARK01001637">
    <property type="protein sequence ID" value="EYB85278.1"/>
    <property type="molecule type" value="Genomic_DNA"/>
</dbReference>
<evidence type="ECO:0000256" key="7">
    <source>
        <dbReference type="PIRSR" id="PIRSR601577-1"/>
    </source>
</evidence>
<dbReference type="GO" id="GO:0007155">
    <property type="term" value="P:cell adhesion"/>
    <property type="evidence" value="ECO:0007669"/>
    <property type="project" value="InterPro"/>
</dbReference>
<comment type="cofactor">
    <cofactor evidence="8 9">
        <name>Zn(2+)</name>
        <dbReference type="ChEBI" id="CHEBI:29105"/>
    </cofactor>
    <text evidence="8 9">Binds 1 zinc ion per subunit.</text>
</comment>
<evidence type="ECO:0000256" key="9">
    <source>
        <dbReference type="RuleBase" id="RU366077"/>
    </source>
</evidence>
<evidence type="ECO:0000313" key="10">
    <source>
        <dbReference type="EMBL" id="EYB85278.1"/>
    </source>
</evidence>
<dbReference type="SUPFAM" id="SSF55486">
    <property type="entry name" value="Metalloproteases ('zincins'), catalytic domain"/>
    <property type="match status" value="1"/>
</dbReference>
<dbReference type="GO" id="GO:0016020">
    <property type="term" value="C:membrane"/>
    <property type="evidence" value="ECO:0007669"/>
    <property type="project" value="InterPro"/>
</dbReference>
<accession>A0A016S3P8</accession>
<dbReference type="GO" id="GO:0046872">
    <property type="term" value="F:metal ion binding"/>
    <property type="evidence" value="ECO:0007669"/>
    <property type="project" value="UniProtKB-KW"/>
</dbReference>
<evidence type="ECO:0000256" key="5">
    <source>
        <dbReference type="ARBA" id="ARBA00022833"/>
    </source>
</evidence>
<keyword evidence="9" id="KW-0732">Signal</keyword>
<feature type="binding site" evidence="8">
    <location>
        <position position="244"/>
    </location>
    <ligand>
        <name>Zn(2+)</name>
        <dbReference type="ChEBI" id="CHEBI:29105"/>
        <note>catalytic</note>
    </ligand>
</feature>
<comment type="caution">
    <text evidence="10">The sequence shown here is derived from an EMBL/GenBank/DDBJ whole genome shotgun (WGS) entry which is preliminary data.</text>
</comment>
<feature type="binding site" evidence="8">
    <location>
        <position position="168"/>
    </location>
    <ligand>
        <name>Zn(2+)</name>
        <dbReference type="ChEBI" id="CHEBI:29105"/>
        <note>catalytic</note>
    </ligand>
</feature>
<keyword evidence="5 8" id="KW-0862">Zinc</keyword>
<comment type="similarity">
    <text evidence="1 9">Belongs to the peptidase M8 family.</text>
</comment>
<feature type="chain" id="PRO_5023968717" description="Leishmanolysin-like peptidase" evidence="9">
    <location>
        <begin position="19"/>
        <end position="327"/>
    </location>
</feature>
<name>A0A016S3P8_9BILA</name>
<dbReference type="AlphaFoldDB" id="A0A016S3P8"/>
<evidence type="ECO:0000256" key="4">
    <source>
        <dbReference type="ARBA" id="ARBA00022801"/>
    </source>
</evidence>
<feature type="active site" evidence="7">
    <location>
        <position position="169"/>
    </location>
</feature>
<evidence type="ECO:0000256" key="1">
    <source>
        <dbReference type="ARBA" id="ARBA00005860"/>
    </source>
</evidence>
<dbReference type="OrthoDB" id="527990at2759"/>
<feature type="binding site" evidence="8">
    <location>
        <position position="172"/>
    </location>
    <ligand>
        <name>Zn(2+)</name>
        <dbReference type="ChEBI" id="CHEBI:29105"/>
        <note>catalytic</note>
    </ligand>
</feature>
<dbReference type="InterPro" id="IPR001577">
    <property type="entry name" value="Peptidase_M8"/>
</dbReference>
<evidence type="ECO:0000256" key="8">
    <source>
        <dbReference type="PIRSR" id="PIRSR601577-2"/>
    </source>
</evidence>
<dbReference type="EC" id="3.4.24.-" evidence="9"/>
<dbReference type="GO" id="GO:0006508">
    <property type="term" value="P:proteolysis"/>
    <property type="evidence" value="ECO:0007669"/>
    <property type="project" value="UniProtKB-KW"/>
</dbReference>
<keyword evidence="11" id="KW-1185">Reference proteome</keyword>
<organism evidence="10 11">
    <name type="scientific">Ancylostoma ceylanicum</name>
    <dbReference type="NCBI Taxonomy" id="53326"/>
    <lineage>
        <taxon>Eukaryota</taxon>
        <taxon>Metazoa</taxon>
        <taxon>Ecdysozoa</taxon>
        <taxon>Nematoda</taxon>
        <taxon>Chromadorea</taxon>
        <taxon>Rhabditida</taxon>
        <taxon>Rhabditina</taxon>
        <taxon>Rhabditomorpha</taxon>
        <taxon>Strongyloidea</taxon>
        <taxon>Ancylostomatidae</taxon>
        <taxon>Ancylostomatinae</taxon>
        <taxon>Ancylostoma</taxon>
    </lineage>
</organism>
<sequence length="327" mass="36896">MRSLIALFTISVFTICDSKYVPLSIVTIRSNQLGSFDARIEQSLTDAIRNLSGIISVLDYGERNITRAIIHQCSTRFMSATTIILSNIGERRTFEEKMRLNDLFLLKTSRFALLLENNKKLCKSQPQMLASASPCIVQDNKRPLLGFINICPGMRWNGFYAGVDLFRHEILHSLGFGTLMPSTESQKSPGNVLYKWTYPWSMTFKKQAKRRFLDFAQKAVIEARKHLGCPSLVGIETDSADKIHLNEYVYGNELMTPILSNVSNRFSYISAAILEETYFGDNDGVTVENATSIIHVHVREGNETRRDTQPALAICCPSCTWDCLVSL</sequence>
<keyword evidence="2 9" id="KW-0645">Protease</keyword>
<protein>
    <recommendedName>
        <fullName evidence="9">Leishmanolysin-like peptidase</fullName>
        <ecNumber evidence="9">3.4.24.-</ecNumber>
    </recommendedName>
</protein>
<evidence type="ECO:0000256" key="3">
    <source>
        <dbReference type="ARBA" id="ARBA00022723"/>
    </source>
</evidence>
<dbReference type="PANTHER" id="PTHR10942:SF44">
    <property type="entry name" value="LEISHMANOLYSIN-LIKE PEPTIDASE"/>
    <property type="match status" value="1"/>
</dbReference>
<feature type="signal peptide" evidence="9">
    <location>
        <begin position="1"/>
        <end position="18"/>
    </location>
</feature>
<evidence type="ECO:0000256" key="2">
    <source>
        <dbReference type="ARBA" id="ARBA00022670"/>
    </source>
</evidence>
<keyword evidence="4 9" id="KW-0378">Hydrolase</keyword>
<dbReference type="Gene3D" id="3.10.170.20">
    <property type="match status" value="1"/>
</dbReference>
<dbReference type="GO" id="GO:0004222">
    <property type="term" value="F:metalloendopeptidase activity"/>
    <property type="evidence" value="ECO:0007669"/>
    <property type="project" value="UniProtKB-UniRule"/>
</dbReference>
<dbReference type="GO" id="GO:0005737">
    <property type="term" value="C:cytoplasm"/>
    <property type="evidence" value="ECO:0007669"/>
    <property type="project" value="TreeGrafter"/>
</dbReference>
<dbReference type="Proteomes" id="UP000024635">
    <property type="component" value="Unassembled WGS sequence"/>
</dbReference>
<gene>
    <name evidence="10" type="primary">Acey_s0301.g1826</name>
    <name evidence="10" type="synonym">Acey-T13B5.9</name>
    <name evidence="10" type="ORF">Y032_0301g1826</name>
</gene>
<dbReference type="Pfam" id="PF01457">
    <property type="entry name" value="Peptidase_M8"/>
    <property type="match status" value="1"/>
</dbReference>
<proteinExistence type="inferred from homology"/>
<evidence type="ECO:0000313" key="11">
    <source>
        <dbReference type="Proteomes" id="UP000024635"/>
    </source>
</evidence>
<dbReference type="PANTHER" id="PTHR10942">
    <property type="entry name" value="LEISHMANOLYSIN-LIKE PEPTIDASE"/>
    <property type="match status" value="1"/>
</dbReference>
<evidence type="ECO:0000256" key="6">
    <source>
        <dbReference type="ARBA" id="ARBA00023049"/>
    </source>
</evidence>